<comment type="caution">
    <text evidence="4">The sequence shown here is derived from an EMBL/GenBank/DDBJ whole genome shotgun (WGS) entry which is preliminary data.</text>
</comment>
<dbReference type="Pfam" id="PF00072">
    <property type="entry name" value="Response_reg"/>
    <property type="match status" value="1"/>
</dbReference>
<dbReference type="Proteomes" id="UP001501599">
    <property type="component" value="Unassembled WGS sequence"/>
</dbReference>
<dbReference type="InterPro" id="IPR001789">
    <property type="entry name" value="Sig_transdc_resp-reg_receiver"/>
</dbReference>
<evidence type="ECO:0000313" key="5">
    <source>
        <dbReference type="Proteomes" id="UP001501599"/>
    </source>
</evidence>
<dbReference type="PANTHER" id="PTHR44591">
    <property type="entry name" value="STRESS RESPONSE REGULATOR PROTEIN 1"/>
    <property type="match status" value="1"/>
</dbReference>
<keyword evidence="1 2" id="KW-0597">Phosphoprotein</keyword>
<dbReference type="PANTHER" id="PTHR44591:SF3">
    <property type="entry name" value="RESPONSE REGULATORY DOMAIN-CONTAINING PROTEIN"/>
    <property type="match status" value="1"/>
</dbReference>
<dbReference type="RefSeq" id="WP_344342474.1">
    <property type="nucleotide sequence ID" value="NZ_BAAAQT010000005.1"/>
</dbReference>
<protein>
    <recommendedName>
        <fullName evidence="3">Response regulatory domain-containing protein</fullName>
    </recommendedName>
</protein>
<name>A0ABP5MK75_9MICO</name>
<organism evidence="4 5">
    <name type="scientific">Agrococcus versicolor</name>
    <dbReference type="NCBI Taxonomy" id="501482"/>
    <lineage>
        <taxon>Bacteria</taxon>
        <taxon>Bacillati</taxon>
        <taxon>Actinomycetota</taxon>
        <taxon>Actinomycetes</taxon>
        <taxon>Micrococcales</taxon>
        <taxon>Microbacteriaceae</taxon>
        <taxon>Agrococcus</taxon>
    </lineage>
</organism>
<feature type="domain" description="Response regulatory" evidence="3">
    <location>
        <begin position="5"/>
        <end position="121"/>
    </location>
</feature>
<evidence type="ECO:0000256" key="2">
    <source>
        <dbReference type="PROSITE-ProRule" id="PRU00169"/>
    </source>
</evidence>
<evidence type="ECO:0000256" key="1">
    <source>
        <dbReference type="ARBA" id="ARBA00022553"/>
    </source>
</evidence>
<dbReference type="InterPro" id="IPR011006">
    <property type="entry name" value="CheY-like_superfamily"/>
</dbReference>
<gene>
    <name evidence="4" type="ORF">GCM10009846_16090</name>
</gene>
<keyword evidence="5" id="KW-1185">Reference proteome</keyword>
<dbReference type="SMART" id="SM00448">
    <property type="entry name" value="REC"/>
    <property type="match status" value="1"/>
</dbReference>
<dbReference type="SUPFAM" id="SSF52172">
    <property type="entry name" value="CheY-like"/>
    <property type="match status" value="1"/>
</dbReference>
<evidence type="ECO:0000313" key="4">
    <source>
        <dbReference type="EMBL" id="GAA2173568.1"/>
    </source>
</evidence>
<sequence>MTGGRAVVADDDPDVRLLIEVAVRRAGCSIVASHADGSSALADALALDPDVLVLDDAMPGMTGAEVVRAVRAARDDDRPFAVLISAGVDALAGRAQEASADAWVAKPFSVRELADVVAERRRS</sequence>
<dbReference type="Gene3D" id="3.40.50.2300">
    <property type="match status" value="1"/>
</dbReference>
<accession>A0ABP5MK75</accession>
<reference evidence="5" key="1">
    <citation type="journal article" date="2019" name="Int. J. Syst. Evol. Microbiol.">
        <title>The Global Catalogue of Microorganisms (GCM) 10K type strain sequencing project: providing services to taxonomists for standard genome sequencing and annotation.</title>
        <authorList>
            <consortium name="The Broad Institute Genomics Platform"/>
            <consortium name="The Broad Institute Genome Sequencing Center for Infectious Disease"/>
            <person name="Wu L."/>
            <person name="Ma J."/>
        </authorList>
    </citation>
    <scope>NUCLEOTIDE SEQUENCE [LARGE SCALE GENOMIC DNA]</scope>
    <source>
        <strain evidence="5">JCM 16026</strain>
    </source>
</reference>
<dbReference type="PROSITE" id="PS50110">
    <property type="entry name" value="RESPONSE_REGULATORY"/>
    <property type="match status" value="1"/>
</dbReference>
<dbReference type="EMBL" id="BAAAQT010000005">
    <property type="protein sequence ID" value="GAA2173568.1"/>
    <property type="molecule type" value="Genomic_DNA"/>
</dbReference>
<evidence type="ECO:0000259" key="3">
    <source>
        <dbReference type="PROSITE" id="PS50110"/>
    </source>
</evidence>
<feature type="modified residue" description="4-aspartylphosphate" evidence="2">
    <location>
        <position position="55"/>
    </location>
</feature>
<proteinExistence type="predicted"/>
<dbReference type="InterPro" id="IPR050595">
    <property type="entry name" value="Bact_response_regulator"/>
</dbReference>